<feature type="modified residue" description="4-aspartylphosphate" evidence="7">
    <location>
        <position position="700"/>
    </location>
</feature>
<dbReference type="InterPro" id="IPR003661">
    <property type="entry name" value="HisK_dim/P_dom"/>
</dbReference>
<keyword evidence="6" id="KW-0902">Two-component regulatory system</keyword>
<dbReference type="NCBIfam" id="TIGR00229">
    <property type="entry name" value="sensory_box"/>
    <property type="match status" value="1"/>
</dbReference>
<dbReference type="InterPro" id="IPR036890">
    <property type="entry name" value="HATPase_C_sf"/>
</dbReference>
<dbReference type="SUPFAM" id="SSF55785">
    <property type="entry name" value="PYP-like sensor domain (PAS domain)"/>
    <property type="match status" value="1"/>
</dbReference>
<dbReference type="KEGG" id="pphe:PP2015_3769"/>
<keyword evidence="3 7" id="KW-0597">Phosphoprotein</keyword>
<dbReference type="SUPFAM" id="SSF55874">
    <property type="entry name" value="ATPase domain of HSP90 chaperone/DNA topoisomerase II/histidine kinase"/>
    <property type="match status" value="1"/>
</dbReference>
<protein>
    <recommendedName>
        <fullName evidence="2">histidine kinase</fullName>
        <ecNumber evidence="2">2.7.13.3</ecNumber>
    </recommendedName>
</protein>
<organism evidence="11 12">
    <name type="scientific">Pseudoalteromonas phenolica</name>
    <dbReference type="NCBI Taxonomy" id="161398"/>
    <lineage>
        <taxon>Bacteria</taxon>
        <taxon>Pseudomonadati</taxon>
        <taxon>Pseudomonadota</taxon>
        <taxon>Gammaproteobacteria</taxon>
        <taxon>Alteromonadales</taxon>
        <taxon>Pseudoalteromonadaceae</taxon>
        <taxon>Pseudoalteromonas</taxon>
    </lineage>
</organism>
<dbReference type="EC" id="2.7.13.3" evidence="2"/>
<evidence type="ECO:0000313" key="11">
    <source>
        <dbReference type="EMBL" id="ALO44241.1"/>
    </source>
</evidence>
<evidence type="ECO:0000256" key="7">
    <source>
        <dbReference type="PROSITE-ProRule" id="PRU00169"/>
    </source>
</evidence>
<dbReference type="Pfam" id="PF02518">
    <property type="entry name" value="HATPase_c"/>
    <property type="match status" value="1"/>
</dbReference>
<dbReference type="STRING" id="161398.PP2015_3769"/>
<dbReference type="Pfam" id="PF00512">
    <property type="entry name" value="HisKA"/>
    <property type="match status" value="1"/>
</dbReference>
<dbReference type="EMBL" id="CP013188">
    <property type="protein sequence ID" value="ALO44241.1"/>
    <property type="molecule type" value="Genomic_DNA"/>
</dbReference>
<feature type="transmembrane region" description="Helical" evidence="8">
    <location>
        <begin position="78"/>
        <end position="98"/>
    </location>
</feature>
<dbReference type="InterPro" id="IPR000014">
    <property type="entry name" value="PAS"/>
</dbReference>
<dbReference type="PANTHER" id="PTHR43047">
    <property type="entry name" value="TWO-COMPONENT HISTIDINE PROTEIN KINASE"/>
    <property type="match status" value="1"/>
</dbReference>
<dbReference type="CDD" id="cd16922">
    <property type="entry name" value="HATPase_EvgS-ArcB-TorS-like"/>
    <property type="match status" value="1"/>
</dbReference>
<evidence type="ECO:0000259" key="10">
    <source>
        <dbReference type="PROSITE" id="PS50110"/>
    </source>
</evidence>
<dbReference type="InterPro" id="IPR011006">
    <property type="entry name" value="CheY-like_superfamily"/>
</dbReference>
<dbReference type="GO" id="GO:0006355">
    <property type="term" value="P:regulation of DNA-templated transcription"/>
    <property type="evidence" value="ECO:0007669"/>
    <property type="project" value="InterPro"/>
</dbReference>
<dbReference type="SMART" id="SM00388">
    <property type="entry name" value="HisKA"/>
    <property type="match status" value="1"/>
</dbReference>
<feature type="domain" description="Response regulatory" evidence="10">
    <location>
        <begin position="652"/>
        <end position="765"/>
    </location>
</feature>
<evidence type="ECO:0000256" key="8">
    <source>
        <dbReference type="SAM" id="Phobius"/>
    </source>
</evidence>
<keyword evidence="8" id="KW-0812">Transmembrane</keyword>
<dbReference type="AlphaFoldDB" id="A0A0S2K7I7"/>
<dbReference type="InterPro" id="IPR005467">
    <property type="entry name" value="His_kinase_dom"/>
</dbReference>
<keyword evidence="5 11" id="KW-0418">Kinase</keyword>
<evidence type="ECO:0000256" key="5">
    <source>
        <dbReference type="ARBA" id="ARBA00022777"/>
    </source>
</evidence>
<dbReference type="SUPFAM" id="SSF47384">
    <property type="entry name" value="Homodimeric domain of signal transducing histidine kinase"/>
    <property type="match status" value="1"/>
</dbReference>
<gene>
    <name evidence="11" type="ORF">PP2015_3769</name>
</gene>
<feature type="transmembrane region" description="Helical" evidence="8">
    <location>
        <begin position="136"/>
        <end position="155"/>
    </location>
</feature>
<dbReference type="InterPro" id="IPR004358">
    <property type="entry name" value="Sig_transdc_His_kin-like_C"/>
</dbReference>
<dbReference type="SMART" id="SM00387">
    <property type="entry name" value="HATPase_c"/>
    <property type="match status" value="1"/>
</dbReference>
<dbReference type="InterPro" id="IPR035965">
    <property type="entry name" value="PAS-like_dom_sf"/>
</dbReference>
<name>A0A0S2K7I7_9GAMM</name>
<evidence type="ECO:0000259" key="9">
    <source>
        <dbReference type="PROSITE" id="PS50109"/>
    </source>
</evidence>
<feature type="domain" description="Histidine kinase" evidence="9">
    <location>
        <begin position="414"/>
        <end position="631"/>
    </location>
</feature>
<sequence length="765" mass="85516">MSQQSSPQGLNRSIYIAIVVSGFIHAVTFFLAKSSFSQWRWQHVPFHSAIEVFGGAIAIFVCFLLLNLEKNKRGTSFNIPIAAAIGAMGILDISHALVEPGKLFVWFHSIATFFGGIFFLLVVLPSFIQTRLKSTFVYLVLCIAILLAAFSFIYPQLVPEMVIDGRFSTFAIMLNTVGGTCLLIASVKLYYSYRQDKKTDDLLFILHCSMFGLAAIMFQQSFLWDLSWWGWHLLRLLAYGVALWFALLNEKYLFAQLKHSVDRAEKHVEITEKQQAAILSSLNDAIVVVDRFSKIKLFSASAELMFKIPKEEALKINCNQIMACSQHANIISAFEDVLSHQKAPDHKVKLSGIKKNNNVFPLDVAVTKLDLEGELHFIAVIRDISVEVEQKRKLKQAVKDAQSANIAKSAFLANTSHEIRTPMHGLYGNLQLLRDLNLPPTAHQYVHSAISCSKNLMVIINDILDFSKIEAGKLDIESVKFDLSELLENIRLEMSTQAEKKGLSFDFKSHIAHAHWQGDPVRIYQVLNNIVSNALKFTQTGCVSFISEYDAQSSRLKFTIKDTGIGMSESDIGKLFNRFEQADITTTRKYGGTGLGMSITKSLIELMGGQISVRSWLAVGSEFTVTIPSEKSTSKEPPEQNADTIIKFSNSHILLVEDNKMNQMIANAMLAETQVQITLAENGQEALDILHEHIDLVLMDIQMPVMDGIEATKHIKTIRSDLVVIALTANVSTEDIVIYKSTGFDDVIAKPVDKKQMLSTLSKYL</sequence>
<dbReference type="InterPro" id="IPR001789">
    <property type="entry name" value="Sig_transdc_resp-reg_receiver"/>
</dbReference>
<keyword evidence="4" id="KW-0808">Transferase</keyword>
<dbReference type="InterPro" id="IPR033425">
    <property type="entry name" value="MASE3"/>
</dbReference>
<evidence type="ECO:0000256" key="3">
    <source>
        <dbReference type="ARBA" id="ARBA00022553"/>
    </source>
</evidence>
<dbReference type="GO" id="GO:0000155">
    <property type="term" value="F:phosphorelay sensor kinase activity"/>
    <property type="evidence" value="ECO:0007669"/>
    <property type="project" value="InterPro"/>
</dbReference>
<dbReference type="CDD" id="cd00130">
    <property type="entry name" value="PAS"/>
    <property type="match status" value="1"/>
</dbReference>
<dbReference type="SMART" id="SM00091">
    <property type="entry name" value="PAS"/>
    <property type="match status" value="1"/>
</dbReference>
<dbReference type="FunFam" id="3.30.565.10:FF:000010">
    <property type="entry name" value="Sensor histidine kinase RcsC"/>
    <property type="match status" value="1"/>
</dbReference>
<dbReference type="Pfam" id="PF00072">
    <property type="entry name" value="Response_reg"/>
    <property type="match status" value="1"/>
</dbReference>
<feature type="transmembrane region" description="Helical" evidence="8">
    <location>
        <begin position="104"/>
        <end position="124"/>
    </location>
</feature>
<dbReference type="PROSITE" id="PS50110">
    <property type="entry name" value="RESPONSE_REGULATORY"/>
    <property type="match status" value="1"/>
</dbReference>
<dbReference type="SMART" id="SM00448">
    <property type="entry name" value="REC"/>
    <property type="match status" value="1"/>
</dbReference>
<dbReference type="PANTHER" id="PTHR43047:SF64">
    <property type="entry name" value="HISTIDINE KINASE CONTAINING CHEY-HOMOLOGOUS RECEIVER DOMAIN AND PAS DOMAIN-RELATED"/>
    <property type="match status" value="1"/>
</dbReference>
<comment type="catalytic activity">
    <reaction evidence="1">
        <text>ATP + protein L-histidine = ADP + protein N-phospho-L-histidine.</text>
        <dbReference type="EC" id="2.7.13.3"/>
    </reaction>
</comment>
<feature type="transmembrane region" description="Helical" evidence="8">
    <location>
        <begin position="228"/>
        <end position="248"/>
    </location>
</feature>
<dbReference type="CDD" id="cd00082">
    <property type="entry name" value="HisKA"/>
    <property type="match status" value="1"/>
</dbReference>
<dbReference type="RefSeq" id="WP_058032115.1">
    <property type="nucleotide sequence ID" value="NZ_CP013188.1"/>
</dbReference>
<proteinExistence type="predicted"/>
<feature type="transmembrane region" description="Helical" evidence="8">
    <location>
        <begin position="167"/>
        <end position="190"/>
    </location>
</feature>
<evidence type="ECO:0000256" key="2">
    <source>
        <dbReference type="ARBA" id="ARBA00012438"/>
    </source>
</evidence>
<dbReference type="PRINTS" id="PR00344">
    <property type="entry name" value="BCTRLSENSOR"/>
</dbReference>
<dbReference type="Gene3D" id="3.30.450.20">
    <property type="entry name" value="PAS domain"/>
    <property type="match status" value="1"/>
</dbReference>
<keyword evidence="12" id="KW-1185">Reference proteome</keyword>
<reference evidence="11 12" key="1">
    <citation type="submission" date="2015-11" db="EMBL/GenBank/DDBJ databases">
        <authorList>
            <person name="Zhang Y."/>
            <person name="Guo Z."/>
        </authorList>
    </citation>
    <scope>NUCLEOTIDE SEQUENCE [LARGE SCALE GENOMIC DNA]</scope>
    <source>
        <strain evidence="11 12">KCTC 12086</strain>
    </source>
</reference>
<dbReference type="OrthoDB" id="9763949at2"/>
<dbReference type="CDD" id="cd17546">
    <property type="entry name" value="REC_hyHK_CKI1_RcsC-like"/>
    <property type="match status" value="1"/>
</dbReference>
<keyword evidence="8" id="KW-1133">Transmembrane helix</keyword>
<dbReference type="InterPro" id="IPR036097">
    <property type="entry name" value="HisK_dim/P_sf"/>
</dbReference>
<dbReference type="Gene3D" id="3.40.50.2300">
    <property type="match status" value="1"/>
</dbReference>
<dbReference type="InterPro" id="IPR003594">
    <property type="entry name" value="HATPase_dom"/>
</dbReference>
<dbReference type="Gene3D" id="3.30.565.10">
    <property type="entry name" value="Histidine kinase-like ATPase, C-terminal domain"/>
    <property type="match status" value="1"/>
</dbReference>
<feature type="transmembrane region" description="Helical" evidence="8">
    <location>
        <begin position="44"/>
        <end position="66"/>
    </location>
</feature>
<dbReference type="PATRIC" id="fig|161398.10.peg.3853"/>
<dbReference type="PROSITE" id="PS50109">
    <property type="entry name" value="HIS_KIN"/>
    <property type="match status" value="1"/>
</dbReference>
<dbReference type="Pfam" id="PF13426">
    <property type="entry name" value="PAS_9"/>
    <property type="match status" value="1"/>
</dbReference>
<dbReference type="Pfam" id="PF17159">
    <property type="entry name" value="MASE3"/>
    <property type="match status" value="1"/>
</dbReference>
<evidence type="ECO:0000256" key="4">
    <source>
        <dbReference type="ARBA" id="ARBA00022679"/>
    </source>
</evidence>
<feature type="transmembrane region" description="Helical" evidence="8">
    <location>
        <begin position="202"/>
        <end position="222"/>
    </location>
</feature>
<dbReference type="Gene3D" id="1.10.287.130">
    <property type="match status" value="1"/>
</dbReference>
<keyword evidence="8" id="KW-0472">Membrane</keyword>
<feature type="transmembrane region" description="Helical" evidence="8">
    <location>
        <begin position="12"/>
        <end position="32"/>
    </location>
</feature>
<evidence type="ECO:0000256" key="1">
    <source>
        <dbReference type="ARBA" id="ARBA00000085"/>
    </source>
</evidence>
<dbReference type="Proteomes" id="UP000061457">
    <property type="component" value="Chromosome II"/>
</dbReference>
<dbReference type="SUPFAM" id="SSF52172">
    <property type="entry name" value="CheY-like"/>
    <property type="match status" value="1"/>
</dbReference>
<evidence type="ECO:0000256" key="6">
    <source>
        <dbReference type="ARBA" id="ARBA00023012"/>
    </source>
</evidence>
<accession>A0A0S2K7I7</accession>
<evidence type="ECO:0000313" key="12">
    <source>
        <dbReference type="Proteomes" id="UP000061457"/>
    </source>
</evidence>